<dbReference type="InterPro" id="IPR000620">
    <property type="entry name" value="EamA_dom"/>
</dbReference>
<feature type="transmembrane region" description="Helical" evidence="6">
    <location>
        <begin position="271"/>
        <end position="293"/>
    </location>
</feature>
<dbReference type="SUPFAM" id="SSF103481">
    <property type="entry name" value="Multidrug resistance efflux transporter EmrE"/>
    <property type="match status" value="2"/>
</dbReference>
<proteinExistence type="predicted"/>
<feature type="transmembrane region" description="Helical" evidence="6">
    <location>
        <begin position="39"/>
        <end position="59"/>
    </location>
</feature>
<keyword evidence="4 6" id="KW-1133">Transmembrane helix</keyword>
<accession>A0A2Z6ICV3</accession>
<evidence type="ECO:0000256" key="2">
    <source>
        <dbReference type="ARBA" id="ARBA00022475"/>
    </source>
</evidence>
<evidence type="ECO:0000313" key="8">
    <source>
        <dbReference type="EMBL" id="BBF24162.1"/>
    </source>
</evidence>
<keyword evidence="9" id="KW-1185">Reference proteome</keyword>
<dbReference type="AlphaFoldDB" id="A0A2Z6ICV3"/>
<feature type="transmembrane region" description="Helical" evidence="6">
    <location>
        <begin position="247"/>
        <end position="265"/>
    </location>
</feature>
<keyword evidence="2" id="KW-1003">Cell membrane</keyword>
<evidence type="ECO:0000256" key="3">
    <source>
        <dbReference type="ARBA" id="ARBA00022692"/>
    </source>
</evidence>
<feature type="transmembrane region" description="Helical" evidence="6">
    <location>
        <begin position="151"/>
        <end position="170"/>
    </location>
</feature>
<dbReference type="EMBL" id="AP018786">
    <property type="protein sequence ID" value="BBF24162.1"/>
    <property type="molecule type" value="Genomic_DNA"/>
</dbReference>
<dbReference type="RefSeq" id="WP_120177700.1">
    <property type="nucleotide sequence ID" value="NZ_AP018786.1"/>
</dbReference>
<comment type="subcellular location">
    <subcellularLocation>
        <location evidence="1">Cell membrane</location>
        <topology evidence="1">Multi-pass membrane protein</topology>
    </subcellularLocation>
</comment>
<dbReference type="PANTHER" id="PTHR42920:SF5">
    <property type="entry name" value="EAMA DOMAIN-CONTAINING PROTEIN"/>
    <property type="match status" value="1"/>
</dbReference>
<dbReference type="PANTHER" id="PTHR42920">
    <property type="entry name" value="OS03G0707200 PROTEIN-RELATED"/>
    <property type="match status" value="1"/>
</dbReference>
<evidence type="ECO:0000256" key="4">
    <source>
        <dbReference type="ARBA" id="ARBA00022989"/>
    </source>
</evidence>
<sequence length="298" mass="31236">MTAPAAPTLLPVLALVLATFFWGSSFLTISTALEETNPLTLVLCRFGTAAFLLALALRGRIRAIPASTWKGGAWCGLAIYCCYTANTAGLMTIESSMSGFLTALYVPLTPFLYWIVYGRTPSKAAFAGAGLAFAGLVLLANPFTLSLSNNWGEWVTILSALLSAAEILIVGKFAPQAKPAELAFAQLVFVTLFAALGLGVAMAAGVPLKETVWSPVVLGSIAWLAVIVAFVQVLLAYGQRYVPPGRACVIFAMESVFAAALGWLVGERLGVGGLAGGLCIVGGILLSELPALFKRTRK</sequence>
<protein>
    <submittedName>
        <fullName evidence="8">Transporter</fullName>
    </submittedName>
</protein>
<feature type="domain" description="EamA" evidence="7">
    <location>
        <begin position="11"/>
        <end position="139"/>
    </location>
</feature>
<evidence type="ECO:0000259" key="7">
    <source>
        <dbReference type="Pfam" id="PF00892"/>
    </source>
</evidence>
<dbReference type="OrthoDB" id="9804865at2"/>
<feature type="transmembrane region" description="Helical" evidence="6">
    <location>
        <begin position="99"/>
        <end position="117"/>
    </location>
</feature>
<feature type="domain" description="EamA" evidence="7">
    <location>
        <begin position="151"/>
        <end position="287"/>
    </location>
</feature>
<dbReference type="Proteomes" id="UP000271003">
    <property type="component" value="Chromosome"/>
</dbReference>
<feature type="transmembrane region" description="Helical" evidence="6">
    <location>
        <begin position="124"/>
        <end position="145"/>
    </location>
</feature>
<evidence type="ECO:0000313" key="9">
    <source>
        <dbReference type="Proteomes" id="UP000271003"/>
    </source>
</evidence>
<feature type="transmembrane region" description="Helical" evidence="6">
    <location>
        <begin position="71"/>
        <end position="93"/>
    </location>
</feature>
<reference evidence="8 9" key="1">
    <citation type="journal article" date="2018" name="Int. J. Syst. Evol. Microbiol.">
        <title>Mesosutterella multiformis gen. nov., sp. nov., a member of the family Sutterellaceae and Sutterella megalosphaeroides sp. nov., isolated from human faeces.</title>
        <authorList>
            <person name="Sakamoto M."/>
            <person name="Ikeyama N."/>
            <person name="Kunihiro T."/>
            <person name="Iino T."/>
            <person name="Yuki M."/>
            <person name="Ohkuma M."/>
        </authorList>
    </citation>
    <scope>NUCLEOTIDE SEQUENCE [LARGE SCALE GENOMIC DNA]</scope>
    <source>
        <strain evidence="8 9">6FBBBH3</strain>
    </source>
</reference>
<dbReference type="InterPro" id="IPR037185">
    <property type="entry name" value="EmrE-like"/>
</dbReference>
<dbReference type="InterPro" id="IPR051258">
    <property type="entry name" value="Diverse_Substrate_Transporter"/>
</dbReference>
<evidence type="ECO:0000256" key="1">
    <source>
        <dbReference type="ARBA" id="ARBA00004651"/>
    </source>
</evidence>
<feature type="transmembrane region" description="Helical" evidence="6">
    <location>
        <begin position="212"/>
        <end position="235"/>
    </location>
</feature>
<dbReference type="GO" id="GO:0005886">
    <property type="term" value="C:plasma membrane"/>
    <property type="evidence" value="ECO:0007669"/>
    <property type="project" value="UniProtKB-SubCell"/>
</dbReference>
<dbReference type="Pfam" id="PF00892">
    <property type="entry name" value="EamA"/>
    <property type="match status" value="2"/>
</dbReference>
<evidence type="ECO:0000256" key="6">
    <source>
        <dbReference type="SAM" id="Phobius"/>
    </source>
</evidence>
<feature type="transmembrane region" description="Helical" evidence="6">
    <location>
        <begin position="12"/>
        <end position="33"/>
    </location>
</feature>
<keyword evidence="3 6" id="KW-0812">Transmembrane</keyword>
<evidence type="ECO:0000256" key="5">
    <source>
        <dbReference type="ARBA" id="ARBA00023136"/>
    </source>
</evidence>
<organism evidence="8 9">
    <name type="scientific">Sutterella megalosphaeroides</name>
    <dbReference type="NCBI Taxonomy" id="2494234"/>
    <lineage>
        <taxon>Bacteria</taxon>
        <taxon>Pseudomonadati</taxon>
        <taxon>Pseudomonadota</taxon>
        <taxon>Betaproteobacteria</taxon>
        <taxon>Burkholderiales</taxon>
        <taxon>Sutterellaceae</taxon>
        <taxon>Sutterella</taxon>
    </lineage>
</organism>
<name>A0A2Z6ICV3_9BURK</name>
<feature type="transmembrane region" description="Helical" evidence="6">
    <location>
        <begin position="182"/>
        <end position="206"/>
    </location>
</feature>
<keyword evidence="5 6" id="KW-0472">Membrane</keyword>
<dbReference type="KEGG" id="sutt:SUTMEG_20530"/>
<gene>
    <name evidence="8" type="ORF">SUTMEG_20530</name>
</gene>